<protein>
    <submittedName>
        <fullName evidence="1">Uncharacterized protein</fullName>
    </submittedName>
</protein>
<proteinExistence type="predicted"/>
<dbReference type="EMBL" id="GBXM01030938">
    <property type="protein sequence ID" value="JAH77639.1"/>
    <property type="molecule type" value="Transcribed_RNA"/>
</dbReference>
<evidence type="ECO:0000313" key="1">
    <source>
        <dbReference type="EMBL" id="JAH77639.1"/>
    </source>
</evidence>
<organism evidence="1">
    <name type="scientific">Anguilla anguilla</name>
    <name type="common">European freshwater eel</name>
    <name type="synonym">Muraena anguilla</name>
    <dbReference type="NCBI Taxonomy" id="7936"/>
    <lineage>
        <taxon>Eukaryota</taxon>
        <taxon>Metazoa</taxon>
        <taxon>Chordata</taxon>
        <taxon>Craniata</taxon>
        <taxon>Vertebrata</taxon>
        <taxon>Euteleostomi</taxon>
        <taxon>Actinopterygii</taxon>
        <taxon>Neopterygii</taxon>
        <taxon>Teleostei</taxon>
        <taxon>Anguilliformes</taxon>
        <taxon>Anguillidae</taxon>
        <taxon>Anguilla</taxon>
    </lineage>
</organism>
<name>A0A0E9VHM6_ANGAN</name>
<dbReference type="AlphaFoldDB" id="A0A0E9VHM6"/>
<accession>A0A0E9VHM6</accession>
<reference evidence="1" key="2">
    <citation type="journal article" date="2015" name="Fish Shellfish Immunol.">
        <title>Early steps in the European eel (Anguilla anguilla)-Vibrio vulnificus interaction in the gills: Role of the RtxA13 toxin.</title>
        <authorList>
            <person name="Callol A."/>
            <person name="Pajuelo D."/>
            <person name="Ebbesson L."/>
            <person name="Teles M."/>
            <person name="MacKenzie S."/>
            <person name="Amaro C."/>
        </authorList>
    </citation>
    <scope>NUCLEOTIDE SEQUENCE</scope>
</reference>
<reference evidence="1" key="1">
    <citation type="submission" date="2014-11" db="EMBL/GenBank/DDBJ databases">
        <authorList>
            <person name="Amaro Gonzalez C."/>
        </authorList>
    </citation>
    <scope>NUCLEOTIDE SEQUENCE</scope>
</reference>
<sequence length="24" mass="2734">MLKARVFLGWLFSLDTGHRAATSR</sequence>